<evidence type="ECO:0000313" key="2">
    <source>
        <dbReference type="EMBL" id="MFI9119133.1"/>
    </source>
</evidence>
<proteinExistence type="predicted"/>
<comment type="caution">
    <text evidence="2">The sequence shown here is derived from an EMBL/GenBank/DDBJ whole genome shotgun (WGS) entry which is preliminary data.</text>
</comment>
<evidence type="ECO:0000313" key="3">
    <source>
        <dbReference type="Proteomes" id="UP001614391"/>
    </source>
</evidence>
<name>A0ABW8CNM4_STRBI</name>
<dbReference type="Proteomes" id="UP001614391">
    <property type="component" value="Unassembled WGS sequence"/>
</dbReference>
<evidence type="ECO:0000256" key="1">
    <source>
        <dbReference type="SAM" id="SignalP"/>
    </source>
</evidence>
<accession>A0ABW8CNM4</accession>
<dbReference type="EMBL" id="JBITYT010000003">
    <property type="protein sequence ID" value="MFI9119133.1"/>
    <property type="molecule type" value="Genomic_DNA"/>
</dbReference>
<sequence>MRKLTAAVVTAGLFIGGMGVAMAASEHKLALRTPGAALVGTYQWQSTSKVPSGLHVKGSLRDESPNDGHNVYLRSKVEGYSWSQLKGVQRKSVKVDKVFYDGAVLKTKEVRLQVCLDRGSFRPDRCSTERLFSRK</sequence>
<keyword evidence="1" id="KW-0732">Signal</keyword>
<reference evidence="2 3" key="1">
    <citation type="submission" date="2024-10" db="EMBL/GenBank/DDBJ databases">
        <title>The Natural Products Discovery Center: Release of the First 8490 Sequenced Strains for Exploring Actinobacteria Biosynthetic Diversity.</title>
        <authorList>
            <person name="Kalkreuter E."/>
            <person name="Kautsar S.A."/>
            <person name="Yang D."/>
            <person name="Bader C.D."/>
            <person name="Teijaro C.N."/>
            <person name="Fluegel L."/>
            <person name="Davis C.M."/>
            <person name="Simpson J.R."/>
            <person name="Lauterbach L."/>
            <person name="Steele A.D."/>
            <person name="Gui C."/>
            <person name="Meng S."/>
            <person name="Li G."/>
            <person name="Viehrig K."/>
            <person name="Ye F."/>
            <person name="Su P."/>
            <person name="Kiefer A.F."/>
            <person name="Nichols A."/>
            <person name="Cepeda A.J."/>
            <person name="Yan W."/>
            <person name="Fan B."/>
            <person name="Jiang Y."/>
            <person name="Adhikari A."/>
            <person name="Zheng C.-J."/>
            <person name="Schuster L."/>
            <person name="Cowan T.M."/>
            <person name="Smanski M.J."/>
            <person name="Chevrette M.G."/>
            <person name="De Carvalho L.P.S."/>
            <person name="Shen B."/>
        </authorList>
    </citation>
    <scope>NUCLEOTIDE SEQUENCE [LARGE SCALE GENOMIC DNA]</scope>
    <source>
        <strain evidence="2 3">NPDC053346</strain>
    </source>
</reference>
<protein>
    <recommendedName>
        <fullName evidence="4">Secreted protein</fullName>
    </recommendedName>
</protein>
<dbReference type="RefSeq" id="WP_399611856.1">
    <property type="nucleotide sequence ID" value="NZ_JBITYT010000003.1"/>
</dbReference>
<keyword evidence="3" id="KW-1185">Reference proteome</keyword>
<feature type="signal peptide" evidence="1">
    <location>
        <begin position="1"/>
        <end position="23"/>
    </location>
</feature>
<gene>
    <name evidence="2" type="ORF">ACIGW0_07000</name>
</gene>
<organism evidence="2 3">
    <name type="scientific">Streptomyces bikiniensis</name>
    <dbReference type="NCBI Taxonomy" id="1896"/>
    <lineage>
        <taxon>Bacteria</taxon>
        <taxon>Bacillati</taxon>
        <taxon>Actinomycetota</taxon>
        <taxon>Actinomycetes</taxon>
        <taxon>Kitasatosporales</taxon>
        <taxon>Streptomycetaceae</taxon>
        <taxon>Streptomyces</taxon>
    </lineage>
</organism>
<feature type="chain" id="PRO_5046402374" description="Secreted protein" evidence="1">
    <location>
        <begin position="24"/>
        <end position="135"/>
    </location>
</feature>
<evidence type="ECO:0008006" key="4">
    <source>
        <dbReference type="Google" id="ProtNLM"/>
    </source>
</evidence>